<sequence length="252" mass="25917">MSIAGKHVVVTGGGTGVGAAIAEAMAHAGAKVTVVGRREAPLREVAGKHKFIGWKCCDVTDAEAVRATFGEARALDGPIEIVVANAGAAESVPFAKMTPDHLNAMLNVNLAGVVNVWQAALPDMQHAGWGRLIAVASTAGLKGYPYVSGYCAAKHGVVGLTRSVAMELGNSGITANAICPGFVDTPMLDRSITNIAEKTGMDEAKARASLTRGNPQGRFIEVDEVAGAALWLCEDVARSVNGHAMTLSGGEV</sequence>
<dbReference type="RefSeq" id="WP_283425353.1">
    <property type="nucleotide sequence ID" value="NZ_FXTY01000002.1"/>
</dbReference>
<evidence type="ECO:0000313" key="4">
    <source>
        <dbReference type="EMBL" id="SMP14181.1"/>
    </source>
</evidence>
<dbReference type="InterPro" id="IPR036291">
    <property type="entry name" value="NAD(P)-bd_dom_sf"/>
</dbReference>
<dbReference type="SMART" id="SM00822">
    <property type="entry name" value="PKS_KR"/>
    <property type="match status" value="1"/>
</dbReference>
<evidence type="ECO:0000259" key="3">
    <source>
        <dbReference type="SMART" id="SM00822"/>
    </source>
</evidence>
<evidence type="ECO:0000256" key="1">
    <source>
        <dbReference type="ARBA" id="ARBA00006484"/>
    </source>
</evidence>
<dbReference type="InterPro" id="IPR050259">
    <property type="entry name" value="SDR"/>
</dbReference>
<keyword evidence="5" id="KW-1185">Reference proteome</keyword>
<feature type="domain" description="Ketoreductase" evidence="3">
    <location>
        <begin position="6"/>
        <end position="181"/>
    </location>
</feature>
<gene>
    <name evidence="4" type="ORF">SAMN06265373_102633</name>
</gene>
<organism evidence="4 5">
    <name type="scientific">Shimia sagamensis</name>
    <dbReference type="NCBI Taxonomy" id="1566352"/>
    <lineage>
        <taxon>Bacteria</taxon>
        <taxon>Pseudomonadati</taxon>
        <taxon>Pseudomonadota</taxon>
        <taxon>Alphaproteobacteria</taxon>
        <taxon>Rhodobacterales</taxon>
        <taxon>Roseobacteraceae</taxon>
    </lineage>
</organism>
<dbReference type="PRINTS" id="PR00081">
    <property type="entry name" value="GDHRDH"/>
</dbReference>
<comment type="caution">
    <text evidence="4">The sequence shown here is derived from an EMBL/GenBank/DDBJ whole genome shotgun (WGS) entry which is preliminary data.</text>
</comment>
<reference evidence="4 5" key="1">
    <citation type="submission" date="2017-05" db="EMBL/GenBank/DDBJ databases">
        <authorList>
            <person name="Varghese N."/>
            <person name="Submissions S."/>
        </authorList>
    </citation>
    <scope>NUCLEOTIDE SEQUENCE [LARGE SCALE GENOMIC DNA]</scope>
    <source>
        <strain evidence="4 5">DSM 29734</strain>
    </source>
</reference>
<dbReference type="PANTHER" id="PTHR42879">
    <property type="entry name" value="3-OXOACYL-(ACYL-CARRIER-PROTEIN) REDUCTASE"/>
    <property type="match status" value="1"/>
</dbReference>
<dbReference type="Pfam" id="PF00106">
    <property type="entry name" value="adh_short"/>
    <property type="match status" value="1"/>
</dbReference>
<dbReference type="InterPro" id="IPR020904">
    <property type="entry name" value="Sc_DH/Rdtase_CS"/>
</dbReference>
<dbReference type="Proteomes" id="UP001157961">
    <property type="component" value="Unassembled WGS sequence"/>
</dbReference>
<name>A0ABY1NNF6_9RHOB</name>
<accession>A0ABY1NNF6</accession>
<dbReference type="PANTHER" id="PTHR42879:SF2">
    <property type="entry name" value="3-OXOACYL-[ACYL-CARRIER-PROTEIN] REDUCTASE FABG"/>
    <property type="match status" value="1"/>
</dbReference>
<dbReference type="PRINTS" id="PR00080">
    <property type="entry name" value="SDRFAMILY"/>
</dbReference>
<dbReference type="InterPro" id="IPR002347">
    <property type="entry name" value="SDR_fam"/>
</dbReference>
<dbReference type="PROSITE" id="PS00061">
    <property type="entry name" value="ADH_SHORT"/>
    <property type="match status" value="1"/>
</dbReference>
<evidence type="ECO:0000313" key="5">
    <source>
        <dbReference type="Proteomes" id="UP001157961"/>
    </source>
</evidence>
<dbReference type="InterPro" id="IPR057326">
    <property type="entry name" value="KR_dom"/>
</dbReference>
<evidence type="ECO:0000256" key="2">
    <source>
        <dbReference type="RuleBase" id="RU000363"/>
    </source>
</evidence>
<comment type="similarity">
    <text evidence="1 2">Belongs to the short-chain dehydrogenases/reductases (SDR) family.</text>
</comment>
<protein>
    <submittedName>
        <fullName evidence="4">NAD(P)-dependent dehydrogenase, short-chain alcohol dehydrogenase family</fullName>
    </submittedName>
</protein>
<dbReference type="SUPFAM" id="SSF51735">
    <property type="entry name" value="NAD(P)-binding Rossmann-fold domains"/>
    <property type="match status" value="1"/>
</dbReference>
<proteinExistence type="inferred from homology"/>
<dbReference type="Gene3D" id="3.40.50.720">
    <property type="entry name" value="NAD(P)-binding Rossmann-like Domain"/>
    <property type="match status" value="1"/>
</dbReference>
<dbReference type="EMBL" id="FXTY01000002">
    <property type="protein sequence ID" value="SMP14181.1"/>
    <property type="molecule type" value="Genomic_DNA"/>
</dbReference>